<feature type="region of interest" description="Disordered" evidence="1">
    <location>
        <begin position="572"/>
        <end position="672"/>
    </location>
</feature>
<evidence type="ECO:0000256" key="1">
    <source>
        <dbReference type="SAM" id="MobiDB-lite"/>
    </source>
</evidence>
<dbReference type="SUPFAM" id="SSF53474">
    <property type="entry name" value="alpha/beta-Hydrolases"/>
    <property type="match status" value="1"/>
</dbReference>
<dbReference type="InterPro" id="IPR029058">
    <property type="entry name" value="AB_hydrolase_fold"/>
</dbReference>
<reference evidence="4" key="1">
    <citation type="journal article" date="2016" name="Nat. Commun.">
        <title>The Gonium pectorale genome demonstrates co-option of cell cycle regulation during the evolution of multicellularity.</title>
        <authorList>
            <person name="Hanschen E.R."/>
            <person name="Marriage T.N."/>
            <person name="Ferris P.J."/>
            <person name="Hamaji T."/>
            <person name="Toyoda A."/>
            <person name="Fujiyama A."/>
            <person name="Neme R."/>
            <person name="Noguchi H."/>
            <person name="Minakuchi Y."/>
            <person name="Suzuki M."/>
            <person name="Kawai-Toyooka H."/>
            <person name="Smith D.R."/>
            <person name="Sparks H."/>
            <person name="Anderson J."/>
            <person name="Bakaric R."/>
            <person name="Luria V."/>
            <person name="Karger A."/>
            <person name="Kirschner M.W."/>
            <person name="Durand P.M."/>
            <person name="Michod R.E."/>
            <person name="Nozaki H."/>
            <person name="Olson B.J."/>
        </authorList>
    </citation>
    <scope>NUCLEOTIDE SEQUENCE [LARGE SCALE GENOMIC DNA]</scope>
    <source>
        <strain evidence="4">NIES-2863</strain>
    </source>
</reference>
<accession>A0A150GW48</accession>
<dbReference type="Gene3D" id="3.40.50.1820">
    <property type="entry name" value="alpha/beta hydrolase"/>
    <property type="match status" value="1"/>
</dbReference>
<dbReference type="OrthoDB" id="273452at2759"/>
<dbReference type="Proteomes" id="UP000075714">
    <property type="component" value="Unassembled WGS sequence"/>
</dbReference>
<proteinExistence type="predicted"/>
<feature type="domain" description="DUF676" evidence="2">
    <location>
        <begin position="224"/>
        <end position="390"/>
    </location>
</feature>
<evidence type="ECO:0000313" key="3">
    <source>
        <dbReference type="EMBL" id="KXZ53983.1"/>
    </source>
</evidence>
<feature type="region of interest" description="Disordered" evidence="1">
    <location>
        <begin position="88"/>
        <end position="143"/>
    </location>
</feature>
<gene>
    <name evidence="3" type="ORF">GPECTOR_6g903</name>
</gene>
<name>A0A150GW48_GONPE</name>
<protein>
    <recommendedName>
        <fullName evidence="2">DUF676 domain-containing protein</fullName>
    </recommendedName>
</protein>
<dbReference type="InterPro" id="IPR044294">
    <property type="entry name" value="Lipase-like"/>
</dbReference>
<dbReference type="InterPro" id="IPR007751">
    <property type="entry name" value="DUF676_lipase-like"/>
</dbReference>
<feature type="compositionally biased region" description="Polar residues" evidence="1">
    <location>
        <begin position="597"/>
        <end position="609"/>
    </location>
</feature>
<dbReference type="AlphaFoldDB" id="A0A150GW48"/>
<feature type="compositionally biased region" description="Low complexity" evidence="1">
    <location>
        <begin position="92"/>
        <end position="114"/>
    </location>
</feature>
<dbReference type="EMBL" id="LSYV01000007">
    <property type="protein sequence ID" value="KXZ53983.1"/>
    <property type="molecule type" value="Genomic_DNA"/>
</dbReference>
<sequence>MFQLPPSPLPIIGPRDGAVISAVAVRSHGAVGVARPASTGPVAAAGPSFATAAAVAAAAANAVKAAAGTQLERLEAWRHAMLSAGGVGADGSDGPANGSNNSTCSGTSDGSGAALWRLLRPASSGHRQPIASPPSDVTSAAAPPMHALPGAAACAAASTVAVALTAAARRIRNRAAAAAATRSGPGSDSTSEKRSPQLSPQPSAAEARSPRASSPPPSSRRSGATHLVVLANGLFGSPDNWSVICEQLRAQLDTSAVVLHPSQVNRLTATYDGIDVCGQRLADEIRSVAAQHPSLERISVIGHSMGGLLLRYALGLLYCPSSGRIAGLRPAHFVTLATPHCGCDAEGLAQVPFIGWVPVPVQKMLQVLSVPTAGLMFRRTGRQFFLADAAAASAIGAMRAAGATGAAVATGAAGRSAASAGRSLTTSAGGSARAAPAVAGAPPLTVAAAMAGAAGGPTATTAASAAAPAPLLFRMTQDDPQRGMYFYSALASFASRTAYANTDGDHLVGWANSSLRFLHQLPTLPPDAARARGVVMQVTRRWMNFEGMAVATHVAQQVAALEAEWRRREGAATVATGARGRDGEDGVATANGAGEQRQAQVQVQGTSSPDGVRATAVSSAAPPLVAAGSARPPHSQAGEWRTQGPLVSGSGEEALRRAEATEVETESVAGRG</sequence>
<evidence type="ECO:0000259" key="2">
    <source>
        <dbReference type="Pfam" id="PF05057"/>
    </source>
</evidence>
<organism evidence="3 4">
    <name type="scientific">Gonium pectorale</name>
    <name type="common">Green alga</name>
    <dbReference type="NCBI Taxonomy" id="33097"/>
    <lineage>
        <taxon>Eukaryota</taxon>
        <taxon>Viridiplantae</taxon>
        <taxon>Chlorophyta</taxon>
        <taxon>core chlorophytes</taxon>
        <taxon>Chlorophyceae</taxon>
        <taxon>CS clade</taxon>
        <taxon>Chlamydomonadales</taxon>
        <taxon>Volvocaceae</taxon>
        <taxon>Gonium</taxon>
    </lineage>
</organism>
<feature type="compositionally biased region" description="Low complexity" evidence="1">
    <location>
        <begin position="614"/>
        <end position="630"/>
    </location>
</feature>
<keyword evidence="4" id="KW-1185">Reference proteome</keyword>
<feature type="compositionally biased region" description="Low complexity" evidence="1">
    <location>
        <begin position="200"/>
        <end position="212"/>
    </location>
</feature>
<dbReference type="PANTHER" id="PTHR12482">
    <property type="entry name" value="LIPASE ROG1-RELATED-RELATED"/>
    <property type="match status" value="1"/>
</dbReference>
<evidence type="ECO:0000313" key="4">
    <source>
        <dbReference type="Proteomes" id="UP000075714"/>
    </source>
</evidence>
<dbReference type="PANTHER" id="PTHR12482:SF11">
    <property type="entry name" value="LIPASE YOR059C ISOFORM X1"/>
    <property type="match status" value="1"/>
</dbReference>
<comment type="caution">
    <text evidence="3">The sequence shown here is derived from an EMBL/GenBank/DDBJ whole genome shotgun (WGS) entry which is preliminary data.</text>
</comment>
<feature type="region of interest" description="Disordered" evidence="1">
    <location>
        <begin position="177"/>
        <end position="222"/>
    </location>
</feature>
<dbReference type="Pfam" id="PF05057">
    <property type="entry name" value="DUF676"/>
    <property type="match status" value="1"/>
</dbReference>